<dbReference type="KEGG" id="amj:102565681"/>
<evidence type="ECO:0000256" key="2">
    <source>
        <dbReference type="SAM" id="MobiDB-lite"/>
    </source>
</evidence>
<dbReference type="InterPro" id="IPR048839">
    <property type="entry name" value="SPATA2_PUB-like"/>
</dbReference>
<reference evidence="4 5" key="1">
    <citation type="journal article" date="2012" name="Genome Biol.">
        <title>Sequencing three crocodilian genomes to illuminate the evolution of archosaurs and amniotes.</title>
        <authorList>
            <person name="St John J.A."/>
            <person name="Braun E.L."/>
            <person name="Isberg S.R."/>
            <person name="Miles L.G."/>
            <person name="Chong A.Y."/>
            <person name="Gongora J."/>
            <person name="Dalzell P."/>
            <person name="Moran C."/>
            <person name="Bed'hom B."/>
            <person name="Abzhanov A."/>
            <person name="Burgess S.C."/>
            <person name="Cooksey A.M."/>
            <person name="Castoe T.A."/>
            <person name="Crawford N.G."/>
            <person name="Densmore L.D."/>
            <person name="Drew J.C."/>
            <person name="Edwards S.V."/>
            <person name="Faircloth B.C."/>
            <person name="Fujita M.K."/>
            <person name="Greenwold M.J."/>
            <person name="Hoffmann F.G."/>
            <person name="Howard J.M."/>
            <person name="Iguchi T."/>
            <person name="Janes D.E."/>
            <person name="Khan S.Y."/>
            <person name="Kohno S."/>
            <person name="de Koning A.J."/>
            <person name="Lance S.L."/>
            <person name="McCarthy F.M."/>
            <person name="McCormack J.E."/>
            <person name="Merchant M.E."/>
            <person name="Peterson D.G."/>
            <person name="Pollock D.D."/>
            <person name="Pourmand N."/>
            <person name="Raney B.J."/>
            <person name="Roessler K.A."/>
            <person name="Sanford J.R."/>
            <person name="Sawyer R.H."/>
            <person name="Schmidt C.J."/>
            <person name="Triplett E.W."/>
            <person name="Tuberville T.D."/>
            <person name="Venegas-Anaya M."/>
            <person name="Howard J.T."/>
            <person name="Jarvis E.D."/>
            <person name="Guillette L.J.Jr."/>
            <person name="Glenn T.C."/>
            <person name="Green R.E."/>
            <person name="Ray D.A."/>
        </authorList>
    </citation>
    <scope>NUCLEOTIDE SEQUENCE [LARGE SCALE GENOMIC DNA]</scope>
    <source>
        <strain evidence="4">KSC_2009_1</strain>
    </source>
</reference>
<feature type="compositionally biased region" description="Polar residues" evidence="2">
    <location>
        <begin position="260"/>
        <end position="270"/>
    </location>
</feature>
<feature type="region of interest" description="Disordered" evidence="2">
    <location>
        <begin position="259"/>
        <end position="283"/>
    </location>
</feature>
<name>A0A151N806_ALLMI</name>
<dbReference type="eggNOG" id="ENOG502RXYM">
    <property type="taxonomic scope" value="Eukaryota"/>
</dbReference>
<dbReference type="PANTHER" id="PTHR15326">
    <property type="entry name" value="SPERMATOGENESIS-ASSOCIATED PROTEIN 2/TAMOZHENNIC"/>
    <property type="match status" value="1"/>
</dbReference>
<sequence>MKELKGPAPARQDLLMDYLAYYGTKWLEGKLVACNETTIKTKARHFLEGGESFSRFNFYGIAENCFKMKKEQGGNTLRNLIKAFEFLELLCVNLFLFPWRKEIKSLKTFTGNFVYCIQSVLPEDVVKTLLEKIGYIATTATEFSLAGKINEEETKQTAFEIFLARLECEMILEMTNEEKHSDLGDILQKRAQMHWCQEDNEDRASQSPESENSENQRKKENSETPSCLATQEKSSTNKEISFESAGNSKIKEEFNWLASPPSTHTLQGCQRQGKGSVRSHREHSDSEDFLKKYSDIVIRHKPIFNENLPLTAFEKPRDSQSEERVLAIAAQSTTGKVSPTPLSPGASGPRAFAIFHDTDIYKVQEIPEEAIEAEIKDAMGCMHPDPADQPKELKSLVYSNSLGTEHSLSREEIAACEVPSSFSKQKIKEAREEGLMYPMEETAQPESITYASKNDKDIRECSSTKMKCTYATNAQTAQVDPSSSRQLCHTPAATEYPIICSENKRLLMDAPGTHSAPEGIRHIREPPHLTYIPPQSIDAQLPGGSNPTAHGRRNLLAPEGGSLESFSCDTVVNCENCTAKINETNPEDYVIINNDDQ</sequence>
<dbReference type="Pfam" id="PF21388">
    <property type="entry name" value="SPATA2_PUB-like"/>
    <property type="match status" value="1"/>
</dbReference>
<evidence type="ECO:0000256" key="1">
    <source>
        <dbReference type="ARBA" id="ARBA00038142"/>
    </source>
</evidence>
<dbReference type="STRING" id="8496.A0A151N806"/>
<feature type="compositionally biased region" description="Polar residues" evidence="2">
    <location>
        <begin position="223"/>
        <end position="244"/>
    </location>
</feature>
<keyword evidence="5" id="KW-1185">Reference proteome</keyword>
<evidence type="ECO:0000259" key="3">
    <source>
        <dbReference type="Pfam" id="PF21388"/>
    </source>
</evidence>
<dbReference type="Proteomes" id="UP000050525">
    <property type="component" value="Unassembled WGS sequence"/>
</dbReference>
<evidence type="ECO:0000313" key="5">
    <source>
        <dbReference type="Proteomes" id="UP000050525"/>
    </source>
</evidence>
<feature type="region of interest" description="Disordered" evidence="2">
    <location>
        <begin position="197"/>
        <end position="244"/>
    </location>
</feature>
<accession>A0A151N806</accession>
<dbReference type="OrthoDB" id="9837000at2759"/>
<dbReference type="EMBL" id="AKHW03003905">
    <property type="protein sequence ID" value="KYO32655.1"/>
    <property type="molecule type" value="Genomic_DNA"/>
</dbReference>
<dbReference type="PANTHER" id="PTHR15326:SF9">
    <property type="entry name" value="SPERMATOGENESIS-ASSOCIATED PROTEIN 2"/>
    <property type="match status" value="1"/>
</dbReference>
<comment type="similarity">
    <text evidence="1">Belongs to the SPATA2 family.</text>
</comment>
<dbReference type="AlphaFoldDB" id="A0A151N806"/>
<evidence type="ECO:0000313" key="4">
    <source>
        <dbReference type="EMBL" id="KYO32655.1"/>
    </source>
</evidence>
<gene>
    <name evidence="4" type="ORF">Y1Q_0007828</name>
</gene>
<organism evidence="4 5">
    <name type="scientific">Alligator mississippiensis</name>
    <name type="common">American alligator</name>
    <dbReference type="NCBI Taxonomy" id="8496"/>
    <lineage>
        <taxon>Eukaryota</taxon>
        <taxon>Metazoa</taxon>
        <taxon>Chordata</taxon>
        <taxon>Craniata</taxon>
        <taxon>Vertebrata</taxon>
        <taxon>Euteleostomi</taxon>
        <taxon>Archelosauria</taxon>
        <taxon>Archosauria</taxon>
        <taxon>Crocodylia</taxon>
        <taxon>Alligatoridae</taxon>
        <taxon>Alligatorinae</taxon>
        <taxon>Alligator</taxon>
    </lineage>
</organism>
<feature type="domain" description="Spermatogenesis-associated protein 2 PUB-like" evidence="3">
    <location>
        <begin position="53"/>
        <end position="181"/>
    </location>
</feature>
<dbReference type="Gene3D" id="1.20.58.2190">
    <property type="match status" value="1"/>
</dbReference>
<protein>
    <recommendedName>
        <fullName evidence="3">Spermatogenesis-associated protein 2 PUB-like domain-containing protein</fullName>
    </recommendedName>
</protein>
<dbReference type="GO" id="GO:0005737">
    <property type="term" value="C:cytoplasm"/>
    <property type="evidence" value="ECO:0007669"/>
    <property type="project" value="TreeGrafter"/>
</dbReference>
<proteinExistence type="inferred from homology"/>
<comment type="caution">
    <text evidence="4">The sequence shown here is derived from an EMBL/GenBank/DDBJ whole genome shotgun (WGS) entry which is preliminary data.</text>
</comment>